<feature type="compositionally biased region" description="Low complexity" evidence="1">
    <location>
        <begin position="80"/>
        <end position="93"/>
    </location>
</feature>
<feature type="region of interest" description="Disordered" evidence="1">
    <location>
        <begin position="1"/>
        <end position="93"/>
    </location>
</feature>
<protein>
    <submittedName>
        <fullName evidence="2">Uncharacterized protein</fullName>
    </submittedName>
</protein>
<evidence type="ECO:0000313" key="3">
    <source>
        <dbReference type="Proteomes" id="UP000076761"/>
    </source>
</evidence>
<feature type="compositionally biased region" description="Polar residues" evidence="1">
    <location>
        <begin position="1"/>
        <end position="11"/>
    </location>
</feature>
<dbReference type="InParanoid" id="A0A165SFN6"/>
<evidence type="ECO:0000256" key="1">
    <source>
        <dbReference type="SAM" id="MobiDB-lite"/>
    </source>
</evidence>
<sequence>MPRSQSGQGKSAFTEDRPLGTQPVSGGGVAVGGDEDLPMGKAGMTDKVVGKTQKASSPVVGKYTHKPELHEKGELRESGGKAAAQGQARAPHD</sequence>
<dbReference type="OrthoDB" id="3210574at2759"/>
<reference evidence="2 3" key="1">
    <citation type="journal article" date="2016" name="Mol. Biol. Evol.">
        <title>Comparative Genomics of Early-Diverging Mushroom-Forming Fungi Provides Insights into the Origins of Lignocellulose Decay Capabilities.</title>
        <authorList>
            <person name="Nagy L.G."/>
            <person name="Riley R."/>
            <person name="Tritt A."/>
            <person name="Adam C."/>
            <person name="Daum C."/>
            <person name="Floudas D."/>
            <person name="Sun H."/>
            <person name="Yadav J.S."/>
            <person name="Pangilinan J."/>
            <person name="Larsson K.H."/>
            <person name="Matsuura K."/>
            <person name="Barry K."/>
            <person name="Labutti K."/>
            <person name="Kuo R."/>
            <person name="Ohm R.A."/>
            <person name="Bhattacharya S.S."/>
            <person name="Shirouzu T."/>
            <person name="Yoshinaga Y."/>
            <person name="Martin F.M."/>
            <person name="Grigoriev I.V."/>
            <person name="Hibbett D.S."/>
        </authorList>
    </citation>
    <scope>NUCLEOTIDE SEQUENCE [LARGE SCALE GENOMIC DNA]</scope>
    <source>
        <strain evidence="2 3">HHB14362 ss-1</strain>
    </source>
</reference>
<proteinExistence type="predicted"/>
<dbReference type="AlphaFoldDB" id="A0A165SFN6"/>
<evidence type="ECO:0000313" key="2">
    <source>
        <dbReference type="EMBL" id="KZT25087.1"/>
    </source>
</evidence>
<dbReference type="Proteomes" id="UP000076761">
    <property type="component" value="Unassembled WGS sequence"/>
</dbReference>
<name>A0A165SFN6_9AGAM</name>
<organism evidence="2 3">
    <name type="scientific">Neolentinus lepideus HHB14362 ss-1</name>
    <dbReference type="NCBI Taxonomy" id="1314782"/>
    <lineage>
        <taxon>Eukaryota</taxon>
        <taxon>Fungi</taxon>
        <taxon>Dikarya</taxon>
        <taxon>Basidiomycota</taxon>
        <taxon>Agaricomycotina</taxon>
        <taxon>Agaricomycetes</taxon>
        <taxon>Gloeophyllales</taxon>
        <taxon>Gloeophyllaceae</taxon>
        <taxon>Neolentinus</taxon>
    </lineage>
</organism>
<feature type="compositionally biased region" description="Basic and acidic residues" evidence="1">
    <location>
        <begin position="65"/>
        <end position="79"/>
    </location>
</feature>
<dbReference type="EMBL" id="KV425574">
    <property type="protein sequence ID" value="KZT25087.1"/>
    <property type="molecule type" value="Genomic_DNA"/>
</dbReference>
<gene>
    <name evidence="2" type="ORF">NEOLEDRAFT_1066027</name>
</gene>
<accession>A0A165SFN6</accession>
<keyword evidence="3" id="KW-1185">Reference proteome</keyword>